<gene>
    <name evidence="3" type="primary">LOC100755699</name>
</gene>
<dbReference type="Proteomes" id="UP001108280">
    <property type="component" value="Chromosome 2"/>
</dbReference>
<accession>A0A9J7GS37</accession>
<evidence type="ECO:0000313" key="3">
    <source>
        <dbReference type="RefSeq" id="XP_035294662.1"/>
    </source>
</evidence>
<keyword evidence="2" id="KW-1185">Reference proteome</keyword>
<name>A0A9J7GS37_CRIGR</name>
<organism evidence="2 3">
    <name type="scientific">Cricetulus griseus</name>
    <name type="common">Chinese hamster</name>
    <name type="synonym">Cricetulus barabensis griseus</name>
    <dbReference type="NCBI Taxonomy" id="10029"/>
    <lineage>
        <taxon>Eukaryota</taxon>
        <taxon>Metazoa</taxon>
        <taxon>Chordata</taxon>
        <taxon>Craniata</taxon>
        <taxon>Vertebrata</taxon>
        <taxon>Euteleostomi</taxon>
        <taxon>Mammalia</taxon>
        <taxon>Eutheria</taxon>
        <taxon>Euarchontoglires</taxon>
        <taxon>Glires</taxon>
        <taxon>Rodentia</taxon>
        <taxon>Myomorpha</taxon>
        <taxon>Muroidea</taxon>
        <taxon>Cricetidae</taxon>
        <taxon>Cricetinae</taxon>
        <taxon>Cricetulus</taxon>
    </lineage>
</organism>
<reference evidence="2" key="2">
    <citation type="journal article" date="2020" name="Biotechnol. Bioeng.">
        <title>Chromosome-scale scaffolds for the Chinese hamster reference genome assembly to facilitate the study of the CHO epigenome.</title>
        <authorList>
            <person name="Hilliard W."/>
            <person name="MacDonald M."/>
            <person name="Lee K.H."/>
        </authorList>
    </citation>
    <scope>NUCLEOTIDE SEQUENCE [LARGE SCALE GENOMIC DNA]</scope>
    <source>
        <strain evidence="2">17A/GY</strain>
    </source>
</reference>
<feature type="compositionally biased region" description="Basic residues" evidence="1">
    <location>
        <begin position="47"/>
        <end position="56"/>
    </location>
</feature>
<evidence type="ECO:0000256" key="1">
    <source>
        <dbReference type="SAM" id="MobiDB-lite"/>
    </source>
</evidence>
<dbReference type="GeneID" id="100755699"/>
<sequence length="383" mass="43420">MAMAGKMLLWQHSSRPLLGRCITAQHTADDVDNVLVSGVPNPERPFKRAKGKKSRSNHAQVEDRQKAAQKILPEQPQPEAPPAFAPKALPRFPSRSNTYLIIGLQNELTKCGILKNMTDYEDFWKLAQEEALGVEMKEKLQKIRFKLMNPRPWLPAASRRKETRMLVSTDQDSGTCQGTQSLLSRLTEWRKRCQQREVAPRLPGGQGESKITGKTKMNSRSKIYLSRLYQMYSTSLANMEFSRRLLERDGRFADVCMEHRARGLMDYLVPSRHEQAGAPPREMGDPLIPGQQLQVSPALRFLKYQSPESPQRSSQAKTGRHQVTLCGMSKLSEQVKGKLAPVGMTTDPRPTAPLTLDHVIQTHPVVEAKTAHRQYWVNYVDEE</sequence>
<dbReference type="KEGG" id="cge:100755699"/>
<dbReference type="RefSeq" id="XP_035294662.1">
    <property type="nucleotide sequence ID" value="XM_035438771.1"/>
</dbReference>
<dbReference type="AlphaFoldDB" id="A0A9J7GS37"/>
<reference evidence="3" key="3">
    <citation type="submission" date="2025-08" db="UniProtKB">
        <authorList>
            <consortium name="RefSeq"/>
        </authorList>
    </citation>
    <scope>IDENTIFICATION</scope>
    <source>
        <strain evidence="3">17A/GY</strain>
        <tissue evidence="3">Liver</tissue>
    </source>
</reference>
<protein>
    <submittedName>
        <fullName evidence="3">Uncharacterized protein LOC100755699 isoform X2</fullName>
    </submittedName>
</protein>
<evidence type="ECO:0000313" key="2">
    <source>
        <dbReference type="Proteomes" id="UP001108280"/>
    </source>
</evidence>
<proteinExistence type="predicted"/>
<dbReference type="OrthoDB" id="6131651at2759"/>
<reference evidence="2" key="1">
    <citation type="journal article" date="2018" name="Biotechnol. Bioeng.">
        <title>A reference genome of the Chinese hamster based on a hybrid assembly strategy.</title>
        <authorList>
            <person name="Rupp O."/>
            <person name="MacDonald M.L."/>
            <person name="Li S."/>
            <person name="Dhiman H."/>
            <person name="Polson S."/>
            <person name="Griep S."/>
            <person name="Heffner K."/>
            <person name="Hernandez I."/>
            <person name="Brinkrolf K."/>
            <person name="Jadhav V."/>
            <person name="Samoudi M."/>
            <person name="Hao H."/>
            <person name="Kingham B."/>
            <person name="Goesmann A."/>
            <person name="Betenbaugh M.J."/>
            <person name="Lewis N.E."/>
            <person name="Borth N."/>
            <person name="Lee K.H."/>
        </authorList>
    </citation>
    <scope>NUCLEOTIDE SEQUENCE [LARGE SCALE GENOMIC DNA]</scope>
    <source>
        <strain evidence="2">17A/GY</strain>
    </source>
</reference>
<feature type="region of interest" description="Disordered" evidence="1">
    <location>
        <begin position="38"/>
        <end position="67"/>
    </location>
</feature>